<proteinExistence type="predicted"/>
<dbReference type="Proteomes" id="UP001062846">
    <property type="component" value="Chromosome 4"/>
</dbReference>
<gene>
    <name evidence="1" type="ORF">RHMOL_Rhmol04G0367000</name>
</gene>
<protein>
    <submittedName>
        <fullName evidence="1">Uncharacterized protein</fullName>
    </submittedName>
</protein>
<evidence type="ECO:0000313" key="1">
    <source>
        <dbReference type="EMBL" id="KAI8561765.1"/>
    </source>
</evidence>
<evidence type="ECO:0000313" key="2">
    <source>
        <dbReference type="Proteomes" id="UP001062846"/>
    </source>
</evidence>
<name>A0ACC0P8L2_RHOML</name>
<reference evidence="1" key="1">
    <citation type="submission" date="2022-02" db="EMBL/GenBank/DDBJ databases">
        <title>Plant Genome Project.</title>
        <authorList>
            <person name="Zhang R.-G."/>
        </authorList>
    </citation>
    <scope>NUCLEOTIDE SEQUENCE</scope>
    <source>
        <strain evidence="1">AT1</strain>
    </source>
</reference>
<dbReference type="EMBL" id="CM046391">
    <property type="protein sequence ID" value="KAI8561765.1"/>
    <property type="molecule type" value="Genomic_DNA"/>
</dbReference>
<accession>A0ACC0P8L2</accession>
<organism evidence="1 2">
    <name type="scientific">Rhododendron molle</name>
    <name type="common">Chinese azalea</name>
    <name type="synonym">Azalea mollis</name>
    <dbReference type="NCBI Taxonomy" id="49168"/>
    <lineage>
        <taxon>Eukaryota</taxon>
        <taxon>Viridiplantae</taxon>
        <taxon>Streptophyta</taxon>
        <taxon>Embryophyta</taxon>
        <taxon>Tracheophyta</taxon>
        <taxon>Spermatophyta</taxon>
        <taxon>Magnoliopsida</taxon>
        <taxon>eudicotyledons</taxon>
        <taxon>Gunneridae</taxon>
        <taxon>Pentapetalae</taxon>
        <taxon>asterids</taxon>
        <taxon>Ericales</taxon>
        <taxon>Ericaceae</taxon>
        <taxon>Ericoideae</taxon>
        <taxon>Rhodoreae</taxon>
        <taxon>Rhododendron</taxon>
    </lineage>
</organism>
<keyword evidence="2" id="KW-1185">Reference proteome</keyword>
<sequence length="73" mass="8213">MGDVPPNLPSSRNTSPPSLHLRCLGVKNMSRIWGRSCHYWDYKSGKRWICQAKGYPVSFTNPGSILPLCPPRV</sequence>
<comment type="caution">
    <text evidence="1">The sequence shown here is derived from an EMBL/GenBank/DDBJ whole genome shotgun (WGS) entry which is preliminary data.</text>
</comment>